<dbReference type="OrthoDB" id="312557at2759"/>
<protein>
    <submittedName>
        <fullName evidence="1">Uncharacterized protein</fullName>
    </submittedName>
</protein>
<dbReference type="Proteomes" id="UP000008983">
    <property type="component" value="Unassembled WGS sequence"/>
</dbReference>
<proteinExistence type="predicted"/>
<accession>G0R0M4</accession>
<gene>
    <name evidence="1" type="ORF">IMG5_165640</name>
</gene>
<dbReference type="AlphaFoldDB" id="G0R0M4"/>
<dbReference type="GeneID" id="14905064"/>
<name>G0R0M4_ICHMU</name>
<keyword evidence="2" id="KW-1185">Reference proteome</keyword>
<organism evidence="1 2">
    <name type="scientific">Ichthyophthirius multifiliis</name>
    <name type="common">White spot disease agent</name>
    <name type="synonym">Ich</name>
    <dbReference type="NCBI Taxonomy" id="5932"/>
    <lineage>
        <taxon>Eukaryota</taxon>
        <taxon>Sar</taxon>
        <taxon>Alveolata</taxon>
        <taxon>Ciliophora</taxon>
        <taxon>Intramacronucleata</taxon>
        <taxon>Oligohymenophorea</taxon>
        <taxon>Hymenostomatida</taxon>
        <taxon>Ophryoglenina</taxon>
        <taxon>Ichthyophthirius</taxon>
    </lineage>
</organism>
<evidence type="ECO:0000313" key="2">
    <source>
        <dbReference type="Proteomes" id="UP000008983"/>
    </source>
</evidence>
<reference evidence="1 2" key="1">
    <citation type="submission" date="2011-07" db="EMBL/GenBank/DDBJ databases">
        <authorList>
            <person name="Coyne R."/>
            <person name="Brami D."/>
            <person name="Johnson J."/>
            <person name="Hostetler J."/>
            <person name="Hannick L."/>
            <person name="Clark T."/>
            <person name="Cassidy-Hanley D."/>
            <person name="Inman J."/>
        </authorList>
    </citation>
    <scope>NUCLEOTIDE SEQUENCE [LARGE SCALE GENOMIC DNA]</scope>
    <source>
        <strain evidence="1 2">G5</strain>
    </source>
</reference>
<dbReference type="EMBL" id="GL984197">
    <property type="protein sequence ID" value="EGR28968.1"/>
    <property type="molecule type" value="Genomic_DNA"/>
</dbReference>
<dbReference type="OMA" id="IDIVIFH"/>
<dbReference type="eggNOG" id="ENOG502SSBY">
    <property type="taxonomic scope" value="Eukaryota"/>
</dbReference>
<evidence type="ECO:0000313" key="1">
    <source>
        <dbReference type="EMBL" id="EGR28968.1"/>
    </source>
</evidence>
<sequence length="185" mass="21681">MISYFDPNKDLYVFCGRDPLPPSVFVSLDCLLNQRMLEIKIRTGQKNLVDQLFQEQVNRQEYEDNITKIGYDLQSNSTNTVKNNQQKSNRVKERKISEVIEKVALWRRLYSGFYDENGKFVNMPLEEAANKVGISKKTLDDYLLQIRCGKKYGFNFNSNANQRIGILRTFVKQYKDKSNSNQQQK</sequence>
<dbReference type="RefSeq" id="XP_004030204.1">
    <property type="nucleotide sequence ID" value="XM_004030156.1"/>
</dbReference>
<dbReference type="InParanoid" id="G0R0M4"/>